<dbReference type="Proteomes" id="UP000252519">
    <property type="component" value="Unassembled WGS sequence"/>
</dbReference>
<dbReference type="STRING" id="29170.A0A368GG82"/>
<evidence type="ECO:0000313" key="2">
    <source>
        <dbReference type="Proteomes" id="UP000252519"/>
    </source>
</evidence>
<organism evidence="1 2">
    <name type="scientific">Ancylostoma caninum</name>
    <name type="common">Dog hookworm</name>
    <dbReference type="NCBI Taxonomy" id="29170"/>
    <lineage>
        <taxon>Eukaryota</taxon>
        <taxon>Metazoa</taxon>
        <taxon>Ecdysozoa</taxon>
        <taxon>Nematoda</taxon>
        <taxon>Chromadorea</taxon>
        <taxon>Rhabditida</taxon>
        <taxon>Rhabditina</taxon>
        <taxon>Rhabditomorpha</taxon>
        <taxon>Strongyloidea</taxon>
        <taxon>Ancylostomatidae</taxon>
        <taxon>Ancylostomatinae</taxon>
        <taxon>Ancylostoma</taxon>
    </lineage>
</organism>
<keyword evidence="2" id="KW-1185">Reference proteome</keyword>
<dbReference type="EMBL" id="JOJR01000159">
    <property type="protein sequence ID" value="RCN43372.1"/>
    <property type="molecule type" value="Genomic_DNA"/>
</dbReference>
<sequence length="120" mass="13616">MDDTCADMRNDCCCETDARYHETITGKLHFSIFGCKMRLTLLLLSAITHVTAELCEIKTIKDLEKPQLCTELKLDAEHDVMMSPMLFRKIKTATTYHYFKLCNSTLGSASATDRVYLPKG</sequence>
<protein>
    <submittedName>
        <fullName evidence="1">Uncharacterized protein</fullName>
    </submittedName>
</protein>
<proteinExistence type="predicted"/>
<gene>
    <name evidence="1" type="ORF">ANCCAN_10636</name>
</gene>
<accession>A0A368GG82</accession>
<name>A0A368GG82_ANCCA</name>
<dbReference type="AlphaFoldDB" id="A0A368GG82"/>
<reference evidence="1 2" key="1">
    <citation type="submission" date="2014-10" db="EMBL/GenBank/DDBJ databases">
        <title>Draft genome of the hookworm Ancylostoma caninum.</title>
        <authorList>
            <person name="Mitreva M."/>
        </authorList>
    </citation>
    <scope>NUCLEOTIDE SEQUENCE [LARGE SCALE GENOMIC DNA]</scope>
    <source>
        <strain evidence="1 2">Baltimore</strain>
    </source>
</reference>
<comment type="caution">
    <text evidence="1">The sequence shown here is derived from an EMBL/GenBank/DDBJ whole genome shotgun (WGS) entry which is preliminary data.</text>
</comment>
<evidence type="ECO:0000313" key="1">
    <source>
        <dbReference type="EMBL" id="RCN43372.1"/>
    </source>
</evidence>